<dbReference type="HOGENOM" id="CLU_160224_0_0_1"/>
<dbReference type="UCSC" id="CG14634-RB">
    <property type="organism name" value="d. melanogaster"/>
</dbReference>
<reference evidence="1 3" key="9">
    <citation type="journal article" date="2015" name="G3 (Bethesda)">
        <title>Gene Model Annotations for Drosophila melanogaster: Impact of High-Throughput Data.</title>
        <authorList>
            <consortium name="FlyBase Consortium"/>
            <person name="Matthews B.B."/>
            <person name="Dos Santos G."/>
            <person name="Crosby M.A."/>
            <person name="Emmert D.B."/>
            <person name="St Pierre S.E."/>
            <person name="Gramates L.S."/>
            <person name="Zhou P."/>
            <person name="Schroeder A.J."/>
            <person name="Falls K."/>
            <person name="Strelets V."/>
            <person name="Russo S.M."/>
            <person name="Gelbart W.M."/>
            <person name="null"/>
        </authorList>
    </citation>
    <scope>NUCLEOTIDE SEQUENCE [LARGE SCALE GENOMIC DNA]</scope>
    <source>
        <strain evidence="3">Berkeley</strain>
    </source>
</reference>
<accession>Q9W5C8</accession>
<sequence length="93" mass="10305">MCFLFPLGCCGCSSSKPCQKNGKQRQVQHQPDVLGNVISTEPGYFNQVTISQPSLPSMSPSSVSLPHRIVTSSTLSSWDGEVWWPKRDSIEDY</sequence>
<reference evidence="1 3" key="5">
    <citation type="journal article" date="2002" name="Genome Biol.">
        <title>Heterochromatic sequences in a Drosophila whole-genome shotgun assembly.</title>
        <authorList>
            <person name="Hoskins R.A."/>
            <person name="Smith C.D."/>
            <person name="Carlson J.W."/>
            <person name="Carvalho A.B."/>
            <person name="Halpern A."/>
            <person name="Kaminker J.S."/>
            <person name="Kennedy C."/>
            <person name="Mungall C.J."/>
            <person name="Sullivan B.A."/>
            <person name="Sutton G.G."/>
            <person name="Yasuhara J.C."/>
            <person name="Wakimoto B.T."/>
            <person name="Myers E.W."/>
            <person name="Celniker S.E."/>
            <person name="Rubin G.M."/>
            <person name="Karpen G.H."/>
        </authorList>
    </citation>
    <scope>NUCLEOTIDE SEQUENCE [LARGE SCALE GENOMIC DNA]</scope>
    <source>
        <strain evidence="3">Berkeley</strain>
    </source>
</reference>
<dbReference type="GeneID" id="50366"/>
<dbReference type="BioGRID-ORCS" id="50366">
    <property type="hits" value="0 hits in 1 CRISPR screen"/>
</dbReference>
<name>Q9W5C8_DROME</name>
<dbReference type="OMA" id="IQMNVLS"/>
<dbReference type="IntAct" id="Q9W5C8">
    <property type="interactions" value="3"/>
</dbReference>
<proteinExistence type="predicted"/>
<dbReference type="VEuPathDB" id="VectorBase:FBgn0040892"/>
<reference evidence="1 3" key="3">
    <citation type="journal article" date="2002" name="Genome Biol.">
        <title>Annotation of the Drosophila melanogaster euchromatic genome: a systematic review.</title>
        <authorList>
            <person name="Misra S."/>
            <person name="Crosby M.A."/>
            <person name="Mungall C.J."/>
            <person name="Matthews B.B."/>
            <person name="Campbell K.S."/>
            <person name="Hradecky P."/>
            <person name="Huang Y."/>
            <person name="Kaminker J.S."/>
            <person name="Millburn G.H."/>
            <person name="Prochnik S.E."/>
            <person name="Smith C.D."/>
            <person name="Tupy J.L."/>
            <person name="Whitfied E.J."/>
            <person name="Bayraktaroglu L."/>
            <person name="Berman B.P."/>
            <person name="Bettencourt B.R."/>
            <person name="Celniker S.E."/>
            <person name="de Grey A.D."/>
            <person name="Drysdale R.A."/>
            <person name="Harris N.L."/>
            <person name="Richter J."/>
            <person name="Russo S."/>
            <person name="Schroeder A.J."/>
            <person name="Shu S.Q."/>
            <person name="Stapleton M."/>
            <person name="Yamada C."/>
            <person name="Ashburner M."/>
            <person name="Gelbart W.M."/>
            <person name="Rubin G.M."/>
            <person name="Lewis S.E."/>
        </authorList>
    </citation>
    <scope>GENOME REANNOTATION</scope>
    <source>
        <strain evidence="3">Berkeley</strain>
    </source>
</reference>
<keyword evidence="3" id="KW-1185">Reference proteome</keyword>
<reference evidence="1 3" key="6">
    <citation type="journal article" date="2005" name="PLoS Comput. Biol.">
        <title>Combined evidence annotation of transposable elements in genome sequences.</title>
        <authorList>
            <person name="Quesneville H."/>
            <person name="Bergman C.M."/>
            <person name="Andrieu O."/>
            <person name="Autard D."/>
            <person name="Nouaud D."/>
            <person name="Ashburner M."/>
            <person name="Anxolabehere D."/>
        </authorList>
    </citation>
    <scope>NUCLEOTIDE SEQUENCE [LARGE SCALE GENOMIC DNA]</scope>
    <source>
        <strain evidence="3">Berkeley</strain>
    </source>
</reference>
<reference evidence="1 3" key="1">
    <citation type="journal article" date="2000" name="Science">
        <title>The genome sequence of Drosophila melanogaster.</title>
        <authorList>
            <person name="Adams M.D."/>
            <person name="Celniker S.E."/>
            <person name="Holt R.A."/>
            <person name="Evans C.A."/>
            <person name="Gocayne J.D."/>
            <person name="Amanatides P.G."/>
            <person name="Scherer S.E."/>
            <person name="Li P.W."/>
            <person name="Hoskins R.A."/>
            <person name="Galle R.F."/>
            <person name="George R.A."/>
            <person name="Lewis S.E."/>
            <person name="Richards S."/>
            <person name="Ashburner M."/>
            <person name="Henderson S.N."/>
            <person name="Sutton G.G."/>
            <person name="Wortman J.R."/>
            <person name="Yandell M.D."/>
            <person name="Zhang Q."/>
            <person name="Chen L.X."/>
            <person name="Brandon R.C."/>
            <person name="Rogers Y.H."/>
            <person name="Blazej R.G."/>
            <person name="Champe M."/>
            <person name="Pfeiffer B.D."/>
            <person name="Wan K.H."/>
            <person name="Doyle C."/>
            <person name="Baxter E.G."/>
            <person name="Helt G."/>
            <person name="Nelson C.R."/>
            <person name="Gabor G.L."/>
            <person name="Abril J.F."/>
            <person name="Agbayani A."/>
            <person name="An H.J."/>
            <person name="Andrews-Pfannkoch C."/>
            <person name="Baldwin D."/>
            <person name="Ballew R.M."/>
            <person name="Basu A."/>
            <person name="Baxendale J."/>
            <person name="Bayraktaroglu L."/>
            <person name="Beasley E.M."/>
            <person name="Beeson K.Y."/>
            <person name="Benos P.V."/>
            <person name="Berman B.P."/>
            <person name="Bhandari D."/>
            <person name="Bolshakov S."/>
            <person name="Borkova D."/>
            <person name="Botchan M.R."/>
            <person name="Bouck J."/>
            <person name="Brokstein P."/>
            <person name="Brottier P."/>
            <person name="Burtis K.C."/>
            <person name="Busam D.A."/>
            <person name="Butler H."/>
            <person name="Cadieu E."/>
            <person name="Center A."/>
            <person name="Chandra I."/>
            <person name="Cherry J.M."/>
            <person name="Cawley S."/>
            <person name="Dahlke C."/>
            <person name="Davenport L.B."/>
            <person name="Davies P."/>
            <person name="de Pablos B."/>
            <person name="Delcher A."/>
            <person name="Deng Z."/>
            <person name="Mays A.D."/>
            <person name="Dew I."/>
            <person name="Dietz S.M."/>
            <person name="Dodson K."/>
            <person name="Doup L.E."/>
            <person name="Downes M."/>
            <person name="Dugan-Rocha S."/>
            <person name="Dunkov B.C."/>
            <person name="Dunn P."/>
            <person name="Durbin K.J."/>
            <person name="Evangelista C.C."/>
            <person name="Ferraz C."/>
            <person name="Ferriera S."/>
            <person name="Fleischmann W."/>
            <person name="Fosler C."/>
            <person name="Gabrielian A.E."/>
            <person name="Garg N.S."/>
            <person name="Gelbart W.M."/>
            <person name="Glasser K."/>
            <person name="Glodek A."/>
            <person name="Gong F."/>
            <person name="Gorrell J.H."/>
            <person name="Gu Z."/>
            <person name="Guan P."/>
            <person name="Harris M."/>
            <person name="Harris N.L."/>
            <person name="Harvey D."/>
            <person name="Heiman T.J."/>
            <person name="Hernandez J.R."/>
            <person name="Houck J."/>
            <person name="Hostin D."/>
            <person name="Houston K.A."/>
            <person name="Howland T.J."/>
            <person name="Wei M.H."/>
            <person name="Ibegwam C."/>
            <person name="Jalali M."/>
            <person name="Kalush F."/>
            <person name="Karpen G.H."/>
            <person name="Ke Z."/>
            <person name="Kennison J.A."/>
            <person name="Ketchum K.A."/>
            <person name="Kimmel B.E."/>
            <person name="Kodira C.D."/>
            <person name="Kraft C."/>
            <person name="Kravitz S."/>
            <person name="Kulp D."/>
            <person name="Lai Z."/>
            <person name="Lasko P."/>
            <person name="Lei Y."/>
            <person name="Levitsky A.A."/>
            <person name="Li J."/>
            <person name="Li Z."/>
            <person name="Liang Y."/>
            <person name="Lin X."/>
            <person name="Liu X."/>
            <person name="Mattei B."/>
            <person name="McIntosh T.C."/>
            <person name="McLeod M.P."/>
            <person name="McPherson D."/>
            <person name="Merkulov G."/>
            <person name="Milshina N.V."/>
            <person name="Mobarry C."/>
            <person name="Morris J."/>
            <person name="Moshrefi A."/>
            <person name="Mount S.M."/>
            <person name="Moy M."/>
            <person name="Murphy B."/>
            <person name="Murphy L."/>
            <person name="Muzny D.M."/>
            <person name="Nelson D.L."/>
            <person name="Nelson D.R."/>
            <person name="Nelson K.A."/>
            <person name="Nixon K."/>
            <person name="Nusskern D.R."/>
            <person name="Pacleb J.M."/>
            <person name="Palazzolo M."/>
            <person name="Pittman G.S."/>
            <person name="Pan S."/>
            <person name="Pollard J."/>
            <person name="Puri V."/>
            <person name="Reese M.G."/>
            <person name="Reinert K."/>
            <person name="Remington K."/>
            <person name="Saunders R.D."/>
            <person name="Scheeler F."/>
            <person name="Shen H."/>
            <person name="Shue B.C."/>
            <person name="Siden-Kiamos I."/>
            <person name="Simpson M."/>
            <person name="Skupski M.P."/>
            <person name="Smith T."/>
            <person name="Spier E."/>
            <person name="Spradling A.C."/>
            <person name="Stapleton M."/>
            <person name="Strong R."/>
            <person name="Sun E."/>
            <person name="Svirskas R."/>
            <person name="Tector C."/>
            <person name="Turner R."/>
            <person name="Venter E."/>
            <person name="Wang A.H."/>
            <person name="Wang X."/>
            <person name="Wang Z.Y."/>
            <person name="Wassarman D.A."/>
            <person name="Weinstock G.M."/>
            <person name="Weissenbach J."/>
            <person name="Williams S.M."/>
            <person name="WoodageT"/>
            <person name="Worley K.C."/>
            <person name="Wu D."/>
            <person name="Yang S."/>
            <person name="Yao Q.A."/>
            <person name="Ye J."/>
            <person name="Yeh R.F."/>
            <person name="Zaveri J.S."/>
            <person name="Zhan M."/>
            <person name="Zhang G."/>
            <person name="Zhao Q."/>
            <person name="Zheng L."/>
            <person name="Zheng X.H."/>
            <person name="Zhong F.N."/>
            <person name="Zhong W."/>
            <person name="Zhou X."/>
            <person name="Zhu S."/>
            <person name="Zhu X."/>
            <person name="Smith H.O."/>
            <person name="Gibbs R.A."/>
            <person name="Myers E.W."/>
            <person name="Rubin G.M."/>
            <person name="Venter J.C."/>
        </authorList>
    </citation>
    <scope>NUCLEOTIDE SEQUENCE [LARGE SCALE GENOMIC DNA]</scope>
    <source>
        <strain evidence="3">Berkeley</strain>
    </source>
</reference>
<reference evidence="1 3" key="11">
    <citation type="journal article" date="2015" name="Genome Res.">
        <title>The Release 6 reference sequence of the Drosophila melanogaster genome.</title>
        <authorList>
            <person name="Hoskins R.A."/>
            <person name="Carlson J.W."/>
            <person name="Wan K.H."/>
            <person name="Park S."/>
            <person name="Mendez I."/>
            <person name="Galle S.E."/>
            <person name="Booth B.W."/>
            <person name="Pfeiffer B.D."/>
            <person name="George R.A."/>
            <person name="Svirskas R."/>
            <person name="Krzywinski M."/>
            <person name="Schein J."/>
            <person name="Accardo M.C."/>
            <person name="Damia E."/>
            <person name="Messina G."/>
            <person name="Mendez-Lago M."/>
            <person name="de Pablos B."/>
            <person name="Demakova O.V."/>
            <person name="Andreyeva E.N."/>
            <person name="Boldyreva L.V."/>
            <person name="Marra M."/>
            <person name="Carvalho A.B."/>
            <person name="Dimitri P."/>
            <person name="Villasante A."/>
            <person name="Zhimulev I.F."/>
            <person name="Rubin G.M."/>
            <person name="Karpen G.H."/>
            <person name="Celniker S.E."/>
        </authorList>
    </citation>
    <scope>NUCLEOTIDE SEQUENCE [LARGE SCALE GENOMIC DNA]</scope>
    <source>
        <strain evidence="3">Berkeley</strain>
    </source>
</reference>
<reference evidence="1 3" key="7">
    <citation type="journal article" date="2007" name="Science">
        <title>The Release 5.1 annotation of Drosophila melanogaster heterochromatin.</title>
        <authorList>
            <person name="Smith C.D."/>
            <person name="Shu S."/>
            <person name="Mungall C.J."/>
            <person name="Karpen G.H."/>
        </authorList>
    </citation>
    <scope>NUCLEOTIDE SEQUENCE [LARGE SCALE GENOMIC DNA]</scope>
    <source>
        <strain evidence="3">Berkeley</strain>
    </source>
</reference>
<organism evidence="1 3">
    <name type="scientific">Drosophila melanogaster</name>
    <name type="common">Fruit fly</name>
    <dbReference type="NCBI Taxonomy" id="7227"/>
    <lineage>
        <taxon>Eukaryota</taxon>
        <taxon>Metazoa</taxon>
        <taxon>Ecdysozoa</taxon>
        <taxon>Arthropoda</taxon>
        <taxon>Hexapoda</taxon>
        <taxon>Insecta</taxon>
        <taxon>Pterygota</taxon>
        <taxon>Neoptera</taxon>
        <taxon>Endopterygota</taxon>
        <taxon>Diptera</taxon>
        <taxon>Brachycera</taxon>
        <taxon>Muscomorpha</taxon>
        <taxon>Ephydroidea</taxon>
        <taxon>Drosophilidae</taxon>
        <taxon>Drosophila</taxon>
        <taxon>Sophophora</taxon>
    </lineage>
</organism>
<evidence type="ECO:0000313" key="1">
    <source>
        <dbReference type="EMBL" id="AAF45558.1"/>
    </source>
</evidence>
<reference evidence="1 3" key="4">
    <citation type="journal article" date="2002" name="Genome Biol.">
        <title>The transposable elements of the Drosophila melanogaster euchromatin: a genomics perspective.</title>
        <authorList>
            <person name="Kaminker J.S."/>
            <person name="Bergman C.M."/>
            <person name="Kronmiller B."/>
            <person name="Carlson J."/>
            <person name="Svirskas R."/>
            <person name="Patel S."/>
            <person name="Frise E."/>
            <person name="Wheeler D.A."/>
            <person name="Lewis S.E."/>
            <person name="Rubin G.M."/>
            <person name="Ashburner M."/>
            <person name="Celniker S.E."/>
        </authorList>
    </citation>
    <scope>NUCLEOTIDE SEQUENCE [LARGE SCALE GENOMIC DNA]</scope>
    <source>
        <strain evidence="3">Berkeley</strain>
    </source>
</reference>
<dbReference type="PaxDb" id="7227-FBpp0110101"/>
<reference evidence="1 3" key="2">
    <citation type="journal article" date="2002" name="Genome Biol.">
        <title>Finishing a whole-genome shotgun: release 3 of the Drosophila melanogaster euchromatic genome sequence.</title>
        <authorList>
            <person name="Celniker S.E."/>
            <person name="Wheeler D.A."/>
            <person name="Kronmiller B."/>
            <person name="Carlson J.W."/>
            <person name="Halpern A."/>
            <person name="Patel S."/>
            <person name="Adams M."/>
            <person name="Champe M."/>
            <person name="Dugan S.P."/>
            <person name="Frise E."/>
            <person name="Hodgson A."/>
            <person name="George R.A."/>
            <person name="Hoskins R.A."/>
            <person name="Laverty T."/>
            <person name="Muzny D.M."/>
            <person name="Nelson C.R."/>
            <person name="Pacleb J.M."/>
            <person name="Park S."/>
            <person name="Pfeiffer B.D."/>
            <person name="Richards S."/>
            <person name="Sodergren E.J."/>
            <person name="Svirskas R."/>
            <person name="Tabor P.E."/>
            <person name="Wan K."/>
            <person name="Stapleton M."/>
            <person name="Sutton G.G."/>
            <person name="Venter C."/>
            <person name="Weinstock G."/>
            <person name="Scherer S.E."/>
            <person name="Myers E.W."/>
            <person name="Gibbs R.A."/>
            <person name="Rubin G.M."/>
        </authorList>
    </citation>
    <scope>NUCLEOTIDE SEQUENCE [LARGE SCALE GENOMIC DNA]</scope>
    <source>
        <strain evidence="3">Berkeley</strain>
    </source>
</reference>
<dbReference type="Proteomes" id="UP000000803">
    <property type="component" value="Chromosome X"/>
</dbReference>
<reference evidence="1 3" key="10">
    <citation type="journal article" date="2015" name="G3 (Bethesda)">
        <title>Gene Model Annotations for Drosophila melanogaster: The Rule-Benders.</title>
        <authorList>
            <consortium name="FlyBase Consortium"/>
            <person name="Crosby M.A."/>
            <person name="Gramates L.S."/>
            <person name="Dos Santos G."/>
            <person name="Matthews B.B."/>
            <person name="St Pierre S.E."/>
            <person name="Zhou P."/>
            <person name="Schroeder A.J."/>
            <person name="Falls K."/>
            <person name="Emmert D.B."/>
            <person name="Russo S.M."/>
            <person name="Gelbart W.M."/>
            <person name="null"/>
        </authorList>
    </citation>
    <scope>NUCLEOTIDE SEQUENCE [LARGE SCALE GENOMIC DNA]</scope>
    <source>
        <strain evidence="3">Berkeley</strain>
    </source>
</reference>
<dbReference type="FlyBase" id="FBgn0040892">
    <property type="gene designation" value="CG14634"/>
</dbReference>
<dbReference type="Bgee" id="FBgn0040892">
    <property type="expression patterns" value="Expressed in early-mid elongation-stage spermatid (Drosophila) in testis and 11 other cell types or tissues"/>
</dbReference>
<dbReference type="AGR" id="FB:FBgn0040892"/>
<evidence type="ECO:0000313" key="3">
    <source>
        <dbReference type="Proteomes" id="UP000000803"/>
    </source>
</evidence>
<dbReference type="OrthoDB" id="7871059at2759"/>
<dbReference type="AlphaFoldDB" id="Q9W5C8"/>
<protein>
    <submittedName>
        <fullName evidence="1">Uncharacterized protein</fullName>
    </submittedName>
</protein>
<dbReference type="RefSeq" id="NP_001036255.1">
    <property type="nucleotide sequence ID" value="NM_001042790.2"/>
</dbReference>
<dbReference type="InParanoid" id="Q9W5C8"/>
<reference evidence="1 3" key="8">
    <citation type="journal article" date="2007" name="Science">
        <title>Sequence finishing and mapping of Drosophila melanogaster heterochromatin.</title>
        <authorList>
            <person name="Hoskins R.A."/>
            <person name="Carlson J.W."/>
            <person name="Kennedy C."/>
            <person name="Acevedo D."/>
            <person name="Evans-Holm M."/>
            <person name="Frise E."/>
            <person name="Wan K.H."/>
            <person name="Park S."/>
            <person name="Mendez-Lago M."/>
            <person name="Rossi F."/>
            <person name="Villasante A."/>
            <person name="Dimitri P."/>
            <person name="Karpen G.H."/>
            <person name="Celniker S.E."/>
        </authorList>
    </citation>
    <scope>NUCLEOTIDE SEQUENCE [LARGE SCALE GENOMIC DNA]</scope>
    <source>
        <strain evidence="3">Berkeley</strain>
    </source>
</reference>
<dbReference type="STRING" id="7227.FBpp0110101"/>
<dbReference type="KEGG" id="dme:Dmel_CG14634"/>
<dbReference type="EMBL" id="AE014298">
    <property type="protein sequence ID" value="AAF45558.1"/>
    <property type="molecule type" value="Genomic_DNA"/>
</dbReference>
<dbReference type="PhylomeDB" id="Q9W5C8"/>
<gene>
    <name evidence="1" type="primary">Dmel\CG14634</name>
    <name evidence="1 2" type="ORF">CG14634</name>
    <name evidence="1" type="ORF">Dmel_CG14634</name>
</gene>
<evidence type="ECO:0000313" key="2">
    <source>
        <dbReference type="FlyBase" id="FBgn0040892"/>
    </source>
</evidence>